<sequence>MTTTVPTEIASFAASVRAALADLPEDEVEELTDGLEADLAEAFREDLARELGDPAAYAAELRAAAGLPAPEPTSRRSSVADTIRDLGRDARSLVADHPVLERTVAFVVSLRPAWWLLRAWAAWVLVGGVLGTGGGLGSLVVLVLFAIGSVALGLGRWPGWVTGIVVAGNVAAALVVLAMLAYLPSSFGSEYVDDDSYVSADLTGVYLDGQQVTNIFAYGADGQPLSDVQLFDQDGRPLATSVPGGNGCLDPDCVDLGLWAPMTLVTGQPAYNVYPMSMVEAYSDDYGTLRPVTGAATVPRPSPFLQVPALTPAATPETTPGVTPEATPAG</sequence>
<feature type="transmembrane region" description="Helical" evidence="2">
    <location>
        <begin position="159"/>
        <end position="183"/>
    </location>
</feature>
<evidence type="ECO:0000313" key="4">
    <source>
        <dbReference type="Proteomes" id="UP001501057"/>
    </source>
</evidence>
<feature type="region of interest" description="Disordered" evidence="1">
    <location>
        <begin position="311"/>
        <end position="330"/>
    </location>
</feature>
<evidence type="ECO:0000256" key="2">
    <source>
        <dbReference type="SAM" id="Phobius"/>
    </source>
</evidence>
<comment type="caution">
    <text evidence="3">The sequence shown here is derived from an EMBL/GenBank/DDBJ whole genome shotgun (WGS) entry which is preliminary data.</text>
</comment>
<keyword evidence="2" id="KW-0812">Transmembrane</keyword>
<gene>
    <name evidence="3" type="ORF">GCM10009710_18940</name>
</gene>
<dbReference type="EMBL" id="BAAAME010000004">
    <property type="protein sequence ID" value="GAA1738841.1"/>
    <property type="molecule type" value="Genomic_DNA"/>
</dbReference>
<dbReference type="RefSeq" id="WP_344200532.1">
    <property type="nucleotide sequence ID" value="NZ_BAAAME010000004.1"/>
</dbReference>
<name>A0ABP4VV11_9ACTN</name>
<keyword evidence="4" id="KW-1185">Reference proteome</keyword>
<organism evidence="3 4">
    <name type="scientific">Aeromicrobium alkaliterrae</name>
    <dbReference type="NCBI Taxonomy" id="302168"/>
    <lineage>
        <taxon>Bacteria</taxon>
        <taxon>Bacillati</taxon>
        <taxon>Actinomycetota</taxon>
        <taxon>Actinomycetes</taxon>
        <taxon>Propionibacteriales</taxon>
        <taxon>Nocardioidaceae</taxon>
        <taxon>Aeromicrobium</taxon>
    </lineage>
</organism>
<keyword evidence="2" id="KW-1133">Transmembrane helix</keyword>
<evidence type="ECO:0000256" key="1">
    <source>
        <dbReference type="SAM" id="MobiDB-lite"/>
    </source>
</evidence>
<protein>
    <submittedName>
        <fullName evidence="3">Uncharacterized protein</fullName>
    </submittedName>
</protein>
<proteinExistence type="predicted"/>
<feature type="transmembrane region" description="Helical" evidence="2">
    <location>
        <begin position="120"/>
        <end position="147"/>
    </location>
</feature>
<keyword evidence="2" id="KW-0472">Membrane</keyword>
<reference evidence="4" key="1">
    <citation type="journal article" date="2019" name="Int. J. Syst. Evol. Microbiol.">
        <title>The Global Catalogue of Microorganisms (GCM) 10K type strain sequencing project: providing services to taxonomists for standard genome sequencing and annotation.</title>
        <authorList>
            <consortium name="The Broad Institute Genomics Platform"/>
            <consortium name="The Broad Institute Genome Sequencing Center for Infectious Disease"/>
            <person name="Wu L."/>
            <person name="Ma J."/>
        </authorList>
    </citation>
    <scope>NUCLEOTIDE SEQUENCE [LARGE SCALE GENOMIC DNA]</scope>
    <source>
        <strain evidence="4">JCM 13518</strain>
    </source>
</reference>
<dbReference type="Proteomes" id="UP001501057">
    <property type="component" value="Unassembled WGS sequence"/>
</dbReference>
<evidence type="ECO:0000313" key="3">
    <source>
        <dbReference type="EMBL" id="GAA1738841.1"/>
    </source>
</evidence>
<accession>A0ABP4VV11</accession>